<protein>
    <submittedName>
        <fullName evidence="1">Uncharacterized protein</fullName>
    </submittedName>
</protein>
<gene>
    <name evidence="1" type="ORF">P171DRAFT_474044</name>
</gene>
<name>A0A9P4UC30_9PLEO</name>
<organism evidence="1 2">
    <name type="scientific">Karstenula rhodostoma CBS 690.94</name>
    <dbReference type="NCBI Taxonomy" id="1392251"/>
    <lineage>
        <taxon>Eukaryota</taxon>
        <taxon>Fungi</taxon>
        <taxon>Dikarya</taxon>
        <taxon>Ascomycota</taxon>
        <taxon>Pezizomycotina</taxon>
        <taxon>Dothideomycetes</taxon>
        <taxon>Pleosporomycetidae</taxon>
        <taxon>Pleosporales</taxon>
        <taxon>Massarineae</taxon>
        <taxon>Didymosphaeriaceae</taxon>
        <taxon>Karstenula</taxon>
    </lineage>
</organism>
<evidence type="ECO:0000313" key="2">
    <source>
        <dbReference type="Proteomes" id="UP000799764"/>
    </source>
</evidence>
<dbReference type="Proteomes" id="UP000799764">
    <property type="component" value="Unassembled WGS sequence"/>
</dbReference>
<sequence length="316" mass="35052">MPSLMTLPPEIRDQICTHAILTPNTPTSISQSSEALLPSRVELNTPHIRAWSHVVLYERKPPNTTTDSLLQLSKQLRTETQATLAHLAASPPSYTLDLIILNETELLPTWTSVPVATTRVDTVDVALRISGVHEVKGWRSYEGFTSGNGLGPAMGWQLYAVLERFLRVGVRGETGDEDTHMHVAANCIRIDVQTPPGVAAAQFGPPLTSLSPLRNKNGGTVLDPGYLVAYVEENLEGLLAGGNYKWFTCGQILFEHVGEIVVCKDGVEVRRWDIAEQLRELGDIPEQYFSAEQLRGYKKKAWQARRERGLKFLESV</sequence>
<accession>A0A9P4UC30</accession>
<evidence type="ECO:0000313" key="1">
    <source>
        <dbReference type="EMBL" id="KAF2443903.1"/>
    </source>
</evidence>
<comment type="caution">
    <text evidence="1">The sequence shown here is derived from an EMBL/GenBank/DDBJ whole genome shotgun (WGS) entry which is preliminary data.</text>
</comment>
<dbReference type="AlphaFoldDB" id="A0A9P4UC30"/>
<reference evidence="1" key="1">
    <citation type="journal article" date="2020" name="Stud. Mycol.">
        <title>101 Dothideomycetes genomes: a test case for predicting lifestyles and emergence of pathogens.</title>
        <authorList>
            <person name="Haridas S."/>
            <person name="Albert R."/>
            <person name="Binder M."/>
            <person name="Bloem J."/>
            <person name="Labutti K."/>
            <person name="Salamov A."/>
            <person name="Andreopoulos B."/>
            <person name="Baker S."/>
            <person name="Barry K."/>
            <person name="Bills G."/>
            <person name="Bluhm B."/>
            <person name="Cannon C."/>
            <person name="Castanera R."/>
            <person name="Culley D."/>
            <person name="Daum C."/>
            <person name="Ezra D."/>
            <person name="Gonzalez J."/>
            <person name="Henrissat B."/>
            <person name="Kuo A."/>
            <person name="Liang C."/>
            <person name="Lipzen A."/>
            <person name="Lutzoni F."/>
            <person name="Magnuson J."/>
            <person name="Mondo S."/>
            <person name="Nolan M."/>
            <person name="Ohm R."/>
            <person name="Pangilinan J."/>
            <person name="Park H.-J."/>
            <person name="Ramirez L."/>
            <person name="Alfaro M."/>
            <person name="Sun H."/>
            <person name="Tritt A."/>
            <person name="Yoshinaga Y."/>
            <person name="Zwiers L.-H."/>
            <person name="Turgeon B."/>
            <person name="Goodwin S."/>
            <person name="Spatafora J."/>
            <person name="Crous P."/>
            <person name="Grigoriev I."/>
        </authorList>
    </citation>
    <scope>NUCLEOTIDE SEQUENCE</scope>
    <source>
        <strain evidence="1">CBS 690.94</strain>
    </source>
</reference>
<keyword evidence="2" id="KW-1185">Reference proteome</keyword>
<proteinExistence type="predicted"/>
<dbReference type="EMBL" id="MU001502">
    <property type="protein sequence ID" value="KAF2443903.1"/>
    <property type="molecule type" value="Genomic_DNA"/>
</dbReference>
<dbReference type="OrthoDB" id="2823490at2759"/>